<comment type="subcellular location">
    <subcellularLocation>
        <location evidence="1 9">Cytoplasm</location>
    </subcellularLocation>
</comment>
<comment type="subunit">
    <text evidence="9">Forms a cyclic heterotetrameric complex composed of two molecules of XerC and two molecules of XerD.</text>
</comment>
<evidence type="ECO:0000256" key="4">
    <source>
        <dbReference type="ARBA" id="ARBA00022829"/>
    </source>
</evidence>
<keyword evidence="4 9" id="KW-0159">Chromosome partition</keyword>
<dbReference type="GO" id="GO:0051301">
    <property type="term" value="P:cell division"/>
    <property type="evidence" value="ECO:0007669"/>
    <property type="project" value="UniProtKB-KW"/>
</dbReference>
<keyword evidence="5 9" id="KW-0229">DNA integration</keyword>
<evidence type="ECO:0000256" key="9">
    <source>
        <dbReference type="HAMAP-Rule" id="MF_01808"/>
    </source>
</evidence>
<dbReference type="Gene3D" id="1.10.150.130">
    <property type="match status" value="1"/>
</dbReference>
<dbReference type="InterPro" id="IPR002104">
    <property type="entry name" value="Integrase_catalytic"/>
</dbReference>
<evidence type="ECO:0000256" key="5">
    <source>
        <dbReference type="ARBA" id="ARBA00022908"/>
    </source>
</evidence>
<feature type="active site" description="O-(3'-phospho-DNA)-tyrosine intermediate" evidence="9">
    <location>
        <position position="290"/>
    </location>
</feature>
<feature type="domain" description="Tyr recombinase" evidence="10">
    <location>
        <begin position="116"/>
        <end position="303"/>
    </location>
</feature>
<dbReference type="HAMAP" id="MF_01808">
    <property type="entry name" value="Recomb_XerC_XerD"/>
    <property type="match status" value="1"/>
</dbReference>
<sequence length="309" mass="33061">MDADEELPEALAGAVVGFARHLAAERDRSEHTIRAYTGDIAALMEHLAKLGRTEIGQLDLATLRSWLARQSTLGRSRATIARRASAARVFTAWAHRSGLLAEDVGAVLATPKARRALPEVLRAGEASTLMDAAADDASDGDPVNLRDHALLELLYATGIRVGELVGLDVDDLDDGRRVVRVLGKGRKERTVPYGVPAAEALDAWLRAGRPKLAAPAAGPALFVGVRGGRLDQRAARTVVHQRLRAVPGAPDLGPHGLRHTAATHLLEGGADLRSVQELLGHASLGTTQIYTHVSVDRLRKVYKQAHPRA</sequence>
<dbReference type="GO" id="GO:0006313">
    <property type="term" value="P:DNA transposition"/>
    <property type="evidence" value="ECO:0007669"/>
    <property type="project" value="UniProtKB-UniRule"/>
</dbReference>
<feature type="domain" description="Core-binding (CB)" evidence="11">
    <location>
        <begin position="9"/>
        <end position="95"/>
    </location>
</feature>
<dbReference type="EMBL" id="FNUC01000001">
    <property type="protein sequence ID" value="SED58423.1"/>
    <property type="molecule type" value="Genomic_DNA"/>
</dbReference>
<dbReference type="Proteomes" id="UP000181980">
    <property type="component" value="Unassembled WGS sequence"/>
</dbReference>
<dbReference type="AlphaFoldDB" id="A0A1H5BV46"/>
<dbReference type="Pfam" id="PF00589">
    <property type="entry name" value="Phage_integrase"/>
    <property type="match status" value="1"/>
</dbReference>
<feature type="active site" evidence="9">
    <location>
        <position position="255"/>
    </location>
</feature>
<dbReference type="Gene3D" id="1.10.443.10">
    <property type="entry name" value="Intergrase catalytic core"/>
    <property type="match status" value="1"/>
</dbReference>
<dbReference type="PROSITE" id="PS51900">
    <property type="entry name" value="CB"/>
    <property type="match status" value="1"/>
</dbReference>
<dbReference type="RefSeq" id="WP_069113933.1">
    <property type="nucleotide sequence ID" value="NZ_FNUC01000001.1"/>
</dbReference>
<dbReference type="InterPro" id="IPR050090">
    <property type="entry name" value="Tyrosine_recombinase_XerCD"/>
</dbReference>
<evidence type="ECO:0000259" key="10">
    <source>
        <dbReference type="PROSITE" id="PS51898"/>
    </source>
</evidence>
<proteinExistence type="inferred from homology"/>
<dbReference type="Pfam" id="PF02899">
    <property type="entry name" value="Phage_int_SAM_1"/>
    <property type="match status" value="1"/>
</dbReference>
<dbReference type="STRING" id="561176.SAMN04488561_0036"/>
<accession>A0A1H5BV46</accession>
<comment type="similarity">
    <text evidence="9">Belongs to the 'phage' integrase family. XerC subfamily.</text>
</comment>
<dbReference type="GO" id="GO:0009037">
    <property type="term" value="F:tyrosine-based site-specific recombinase activity"/>
    <property type="evidence" value="ECO:0007669"/>
    <property type="project" value="UniProtKB-UniRule"/>
</dbReference>
<evidence type="ECO:0000313" key="12">
    <source>
        <dbReference type="EMBL" id="SED58423.1"/>
    </source>
</evidence>
<dbReference type="GO" id="GO:0005737">
    <property type="term" value="C:cytoplasm"/>
    <property type="evidence" value="ECO:0007669"/>
    <property type="project" value="UniProtKB-SubCell"/>
</dbReference>
<dbReference type="InterPro" id="IPR013762">
    <property type="entry name" value="Integrase-like_cat_sf"/>
</dbReference>
<organism evidence="12 13">
    <name type="scientific">Jiangella alba</name>
    <dbReference type="NCBI Taxonomy" id="561176"/>
    <lineage>
        <taxon>Bacteria</taxon>
        <taxon>Bacillati</taxon>
        <taxon>Actinomycetota</taxon>
        <taxon>Actinomycetes</taxon>
        <taxon>Jiangellales</taxon>
        <taxon>Jiangellaceae</taxon>
        <taxon>Jiangella</taxon>
    </lineage>
</organism>
<dbReference type="GO" id="GO:0007059">
    <property type="term" value="P:chromosome segregation"/>
    <property type="evidence" value="ECO:0007669"/>
    <property type="project" value="UniProtKB-UniRule"/>
</dbReference>
<reference evidence="13" key="1">
    <citation type="submission" date="2016-10" db="EMBL/GenBank/DDBJ databases">
        <authorList>
            <person name="Varghese N."/>
            <person name="Submissions S."/>
        </authorList>
    </citation>
    <scope>NUCLEOTIDE SEQUENCE [LARGE SCALE GENOMIC DNA]</scope>
    <source>
        <strain evidence="13">DSM 45237</strain>
    </source>
</reference>
<evidence type="ECO:0000256" key="6">
    <source>
        <dbReference type="ARBA" id="ARBA00023125"/>
    </source>
</evidence>
<evidence type="ECO:0000256" key="8">
    <source>
        <dbReference type="ARBA" id="ARBA00023306"/>
    </source>
</evidence>
<feature type="active site" evidence="9">
    <location>
        <position position="281"/>
    </location>
</feature>
<dbReference type="InterPro" id="IPR023009">
    <property type="entry name" value="Tyrosine_recombinase_XerC/XerD"/>
</dbReference>
<protein>
    <recommendedName>
        <fullName evidence="9">Tyrosine recombinase XerC</fullName>
    </recommendedName>
</protein>
<dbReference type="SUPFAM" id="SSF47823">
    <property type="entry name" value="lambda integrase-like, N-terminal domain"/>
    <property type="match status" value="1"/>
</dbReference>
<evidence type="ECO:0000259" key="11">
    <source>
        <dbReference type="PROSITE" id="PS51900"/>
    </source>
</evidence>
<dbReference type="InterPro" id="IPR004107">
    <property type="entry name" value="Integrase_SAM-like_N"/>
</dbReference>
<keyword evidence="6 9" id="KW-0238">DNA-binding</keyword>
<keyword evidence="2 9" id="KW-0963">Cytoplasm</keyword>
<name>A0A1H5BV46_9ACTN</name>
<dbReference type="PANTHER" id="PTHR30349">
    <property type="entry name" value="PHAGE INTEGRASE-RELATED"/>
    <property type="match status" value="1"/>
</dbReference>
<feature type="active site" evidence="9">
    <location>
        <position position="258"/>
    </location>
</feature>
<keyword evidence="13" id="KW-1185">Reference proteome</keyword>
<dbReference type="InterPro" id="IPR011010">
    <property type="entry name" value="DNA_brk_join_enz"/>
</dbReference>
<evidence type="ECO:0000256" key="3">
    <source>
        <dbReference type="ARBA" id="ARBA00022618"/>
    </source>
</evidence>
<dbReference type="SUPFAM" id="SSF56349">
    <property type="entry name" value="DNA breaking-rejoining enzymes"/>
    <property type="match status" value="1"/>
</dbReference>
<dbReference type="InterPro" id="IPR044068">
    <property type="entry name" value="CB"/>
</dbReference>
<evidence type="ECO:0000313" key="13">
    <source>
        <dbReference type="Proteomes" id="UP000181980"/>
    </source>
</evidence>
<keyword evidence="8 9" id="KW-0131">Cell cycle</keyword>
<dbReference type="OrthoDB" id="9801717at2"/>
<comment type="function">
    <text evidence="9">Site-specific tyrosine recombinase, which acts by catalyzing the cutting and rejoining of the recombining DNA molecules. The XerC-XerD complex is essential to convert dimers of the bacterial chromosome into monomers to permit their segregation at cell division. It also contributes to the segregational stability of plasmids.</text>
</comment>
<keyword evidence="7 9" id="KW-0233">DNA recombination</keyword>
<evidence type="ECO:0000256" key="2">
    <source>
        <dbReference type="ARBA" id="ARBA00022490"/>
    </source>
</evidence>
<dbReference type="InterPro" id="IPR010998">
    <property type="entry name" value="Integrase_recombinase_N"/>
</dbReference>
<feature type="active site" evidence="9">
    <location>
        <position position="184"/>
    </location>
</feature>
<keyword evidence="3 9" id="KW-0132">Cell division</keyword>
<dbReference type="PANTHER" id="PTHR30349:SF77">
    <property type="entry name" value="TYROSINE RECOMBINASE XERC"/>
    <property type="match status" value="1"/>
</dbReference>
<evidence type="ECO:0000256" key="7">
    <source>
        <dbReference type="ARBA" id="ARBA00023172"/>
    </source>
</evidence>
<dbReference type="NCBIfam" id="NF001399">
    <property type="entry name" value="PRK00283.1"/>
    <property type="match status" value="1"/>
</dbReference>
<dbReference type="PROSITE" id="PS51898">
    <property type="entry name" value="TYR_RECOMBINASE"/>
    <property type="match status" value="1"/>
</dbReference>
<evidence type="ECO:0000256" key="1">
    <source>
        <dbReference type="ARBA" id="ARBA00004496"/>
    </source>
</evidence>
<feature type="active site" evidence="9">
    <location>
        <position position="160"/>
    </location>
</feature>
<gene>
    <name evidence="9" type="primary">xerC</name>
    <name evidence="12" type="ORF">SAMN04488561_0036</name>
</gene>
<dbReference type="GO" id="GO:0003677">
    <property type="term" value="F:DNA binding"/>
    <property type="evidence" value="ECO:0007669"/>
    <property type="project" value="UniProtKB-UniRule"/>
</dbReference>